<feature type="binding site" evidence="9">
    <location>
        <position position="215"/>
    </location>
    <ligand>
        <name>1-deoxy-D-xylulose 5-phosphate</name>
        <dbReference type="ChEBI" id="CHEBI:57792"/>
    </ligand>
</feature>
<keyword evidence="9" id="KW-0460">Magnesium</keyword>
<dbReference type="InterPro" id="IPR003821">
    <property type="entry name" value="DXP_reductoisomerase"/>
</dbReference>
<feature type="domain" description="1-deoxy-D-xylulose 5-phosphate reductoisomerase C-terminal" evidence="11">
    <location>
        <begin position="162"/>
        <end position="245"/>
    </location>
</feature>
<feature type="binding site" evidence="9">
    <location>
        <position position="168"/>
    </location>
    <ligand>
        <name>1-deoxy-D-xylulose 5-phosphate</name>
        <dbReference type="ChEBI" id="CHEBI:57792"/>
    </ligand>
</feature>
<evidence type="ECO:0000256" key="4">
    <source>
        <dbReference type="ARBA" id="ARBA00022857"/>
    </source>
</evidence>
<evidence type="ECO:0000256" key="9">
    <source>
        <dbReference type="HAMAP-Rule" id="MF_00183"/>
    </source>
</evidence>
<feature type="domain" description="1-deoxy-D-xylulose 5-phosphate reductoisomerase N-terminal" evidence="10">
    <location>
        <begin position="29"/>
        <end position="148"/>
    </location>
</feature>
<feature type="binding site" evidence="9">
    <location>
        <position position="192"/>
    </location>
    <ligand>
        <name>1-deoxy-D-xylulose 5-phosphate</name>
        <dbReference type="ChEBI" id="CHEBI:57792"/>
    </ligand>
</feature>
<dbReference type="GO" id="GO:0070402">
    <property type="term" value="F:NADPH binding"/>
    <property type="evidence" value="ECO:0007669"/>
    <property type="project" value="InterPro"/>
</dbReference>
<accession>A0A6J4VLD0</accession>
<evidence type="ECO:0000256" key="7">
    <source>
        <dbReference type="ARBA" id="ARBA00023229"/>
    </source>
</evidence>
<evidence type="ECO:0000259" key="11">
    <source>
        <dbReference type="Pfam" id="PF08436"/>
    </source>
</evidence>
<keyword evidence="13" id="KW-0413">Isomerase</keyword>
<dbReference type="InterPro" id="IPR036169">
    <property type="entry name" value="DXPR_C_sf"/>
</dbReference>
<dbReference type="InterPro" id="IPR013512">
    <property type="entry name" value="DXP_reductoisomerase_N"/>
</dbReference>
<feature type="binding site" evidence="9">
    <location>
        <position position="140"/>
    </location>
    <ligand>
        <name>NADPH</name>
        <dbReference type="ChEBI" id="CHEBI:57783"/>
    </ligand>
</feature>
<dbReference type="GO" id="GO:0051484">
    <property type="term" value="P:isopentenyl diphosphate biosynthetic process, methylerythritol 4-phosphate pathway involved in terpenoid biosynthetic process"/>
    <property type="evidence" value="ECO:0007669"/>
    <property type="project" value="TreeGrafter"/>
</dbReference>
<evidence type="ECO:0000256" key="5">
    <source>
        <dbReference type="ARBA" id="ARBA00023002"/>
    </source>
</evidence>
<dbReference type="PANTHER" id="PTHR30525">
    <property type="entry name" value="1-DEOXY-D-XYLULOSE 5-PHOSPHATE REDUCTOISOMERASE"/>
    <property type="match status" value="1"/>
</dbReference>
<dbReference type="InterPro" id="IPR026877">
    <property type="entry name" value="DXPR_C"/>
</dbReference>
<evidence type="ECO:0000256" key="8">
    <source>
        <dbReference type="ARBA" id="ARBA00048543"/>
    </source>
</evidence>
<feature type="binding site" evidence="9">
    <location>
        <position position="233"/>
    </location>
    <ligand>
        <name>1-deoxy-D-xylulose 5-phosphate</name>
        <dbReference type="ChEBI" id="CHEBI:57792"/>
    </ligand>
</feature>
<dbReference type="EMBL" id="CADCWF010000333">
    <property type="protein sequence ID" value="CAA9579489.1"/>
    <property type="molecule type" value="Genomic_DNA"/>
</dbReference>
<feature type="domain" description="DXP reductoisomerase C-terminal" evidence="12">
    <location>
        <begin position="277"/>
        <end position="393"/>
    </location>
</feature>
<feature type="binding site" evidence="9">
    <location>
        <position position="37"/>
    </location>
    <ligand>
        <name>NADPH</name>
        <dbReference type="ChEBI" id="CHEBI:57783"/>
    </ligand>
</feature>
<feature type="binding site" evidence="9">
    <location>
        <position position="38"/>
    </location>
    <ligand>
        <name>NADPH</name>
        <dbReference type="ChEBI" id="CHEBI:57783"/>
    </ligand>
</feature>
<keyword evidence="7 9" id="KW-0414">Isoprene biosynthesis</keyword>
<dbReference type="UniPathway" id="UPA00056">
    <property type="reaction ID" value="UER00092"/>
</dbReference>
<evidence type="ECO:0000256" key="3">
    <source>
        <dbReference type="ARBA" id="ARBA00022723"/>
    </source>
</evidence>
<dbReference type="HAMAP" id="MF_00183">
    <property type="entry name" value="DXP_reductoisom"/>
    <property type="match status" value="1"/>
</dbReference>
<dbReference type="Pfam" id="PF08436">
    <property type="entry name" value="DXP_redisom_C"/>
    <property type="match status" value="1"/>
</dbReference>
<feature type="binding site" evidence="9">
    <location>
        <position position="167"/>
    </location>
    <ligand>
        <name>1-deoxy-D-xylulose 5-phosphate</name>
        <dbReference type="ChEBI" id="CHEBI:57792"/>
    </ligand>
</feature>
<evidence type="ECO:0000256" key="1">
    <source>
        <dbReference type="ARBA" id="ARBA00005094"/>
    </source>
</evidence>
<comment type="catalytic activity">
    <reaction evidence="8">
        <text>2-C-methyl-D-erythritol 4-phosphate + NADP(+) = 1-deoxy-D-xylulose 5-phosphate + NADPH + H(+)</text>
        <dbReference type="Rhea" id="RHEA:13717"/>
        <dbReference type="ChEBI" id="CHEBI:15378"/>
        <dbReference type="ChEBI" id="CHEBI:57783"/>
        <dbReference type="ChEBI" id="CHEBI:57792"/>
        <dbReference type="ChEBI" id="CHEBI:58262"/>
        <dbReference type="ChEBI" id="CHEBI:58349"/>
        <dbReference type="EC" id="1.1.1.267"/>
    </reaction>
    <physiologicalReaction direction="right-to-left" evidence="8">
        <dbReference type="Rhea" id="RHEA:13719"/>
    </physiologicalReaction>
</comment>
<feature type="binding site" evidence="9">
    <location>
        <position position="237"/>
    </location>
    <ligand>
        <name>1-deoxy-D-xylulose 5-phosphate</name>
        <dbReference type="ChEBI" id="CHEBI:57792"/>
    </ligand>
</feature>
<dbReference type="SUPFAM" id="SSF69055">
    <property type="entry name" value="1-deoxy-D-xylulose-5-phosphate reductoisomerase, C-terminal domain"/>
    <property type="match status" value="1"/>
</dbReference>
<comment type="similarity">
    <text evidence="2 9">Belongs to the DXR family.</text>
</comment>
<keyword evidence="6 9" id="KW-0464">Manganese</keyword>
<evidence type="ECO:0000313" key="13">
    <source>
        <dbReference type="EMBL" id="CAA9579489.1"/>
    </source>
</evidence>
<dbReference type="GO" id="GO:0016853">
    <property type="term" value="F:isomerase activity"/>
    <property type="evidence" value="ECO:0007669"/>
    <property type="project" value="UniProtKB-KW"/>
</dbReference>
<feature type="binding site" evidence="9">
    <location>
        <position position="142"/>
    </location>
    <ligand>
        <name>NADPH</name>
        <dbReference type="ChEBI" id="CHEBI:57783"/>
    </ligand>
</feature>
<dbReference type="Pfam" id="PF13288">
    <property type="entry name" value="DXPR_C"/>
    <property type="match status" value="1"/>
</dbReference>
<feature type="binding site" evidence="9">
    <location>
        <position position="36"/>
    </location>
    <ligand>
        <name>NADPH</name>
        <dbReference type="ChEBI" id="CHEBI:57783"/>
    </ligand>
</feature>
<dbReference type="EC" id="1.1.1.267" evidence="9"/>
<feature type="binding site" evidence="9">
    <location>
        <position position="228"/>
    </location>
    <ligand>
        <name>1-deoxy-D-xylulose 5-phosphate</name>
        <dbReference type="ChEBI" id="CHEBI:57792"/>
    </ligand>
</feature>
<keyword evidence="4 9" id="KW-0521">NADP</keyword>
<dbReference type="Pfam" id="PF02670">
    <property type="entry name" value="DXP_reductoisom"/>
    <property type="match status" value="1"/>
</dbReference>
<keyword evidence="5 9" id="KW-0560">Oxidoreductase</keyword>
<comment type="pathway">
    <text evidence="1 9">Isoprenoid biosynthesis; isopentenyl diphosphate biosynthesis via DXP pathway; isopentenyl diphosphate from 1-deoxy-D-xylulose 5-phosphate: step 1/6.</text>
</comment>
<reference evidence="13" key="1">
    <citation type="submission" date="2020-02" db="EMBL/GenBank/DDBJ databases">
        <authorList>
            <person name="Meier V. D."/>
        </authorList>
    </citation>
    <scope>NUCLEOTIDE SEQUENCE</scope>
    <source>
        <strain evidence="13">AVDCRST_MAG59</strain>
    </source>
</reference>
<evidence type="ECO:0000256" key="6">
    <source>
        <dbReference type="ARBA" id="ARBA00023211"/>
    </source>
</evidence>
<evidence type="ECO:0000256" key="2">
    <source>
        <dbReference type="ARBA" id="ARBA00006825"/>
    </source>
</evidence>
<dbReference type="PIRSF" id="PIRSF006205">
    <property type="entry name" value="Dxp_reductismrs"/>
    <property type="match status" value="1"/>
</dbReference>
<dbReference type="GO" id="GO:0030604">
    <property type="term" value="F:1-deoxy-D-xylulose-5-phosphate reductoisomerase activity"/>
    <property type="evidence" value="ECO:0007669"/>
    <property type="project" value="UniProtKB-UniRule"/>
</dbReference>
<feature type="binding site" evidence="9">
    <location>
        <position position="237"/>
    </location>
    <ligand>
        <name>Mn(2+)</name>
        <dbReference type="ChEBI" id="CHEBI:29035"/>
    </ligand>
</feature>
<dbReference type="Gene3D" id="3.40.50.720">
    <property type="entry name" value="NAD(P)-binding Rossmann-like Domain"/>
    <property type="match status" value="1"/>
</dbReference>
<feature type="binding site" evidence="9">
    <location>
        <position position="221"/>
    </location>
    <ligand>
        <name>NADPH</name>
        <dbReference type="ChEBI" id="CHEBI:57783"/>
    </ligand>
</feature>
<evidence type="ECO:0000259" key="12">
    <source>
        <dbReference type="Pfam" id="PF13288"/>
    </source>
</evidence>
<dbReference type="Gene3D" id="1.10.1740.10">
    <property type="match status" value="1"/>
</dbReference>
<dbReference type="GO" id="GO:0030145">
    <property type="term" value="F:manganese ion binding"/>
    <property type="evidence" value="ECO:0007669"/>
    <property type="project" value="TreeGrafter"/>
</dbReference>
<keyword evidence="3 9" id="KW-0479">Metal-binding</keyword>
<evidence type="ECO:0000259" key="10">
    <source>
        <dbReference type="Pfam" id="PF02670"/>
    </source>
</evidence>
<sequence length="407" mass="42468">MREPPIAPSGLVQTAASLSAVERGTPIGVAVLGSTGSVGTQALDVIASMPERFSVVALAASRVSPLLEAQSRRFRPEIVAVSNEPEGWAGTGAIESGADALALAALHPAAEIVIVATSGHAAMGPTFRAVDAGKTIALANKETIVCAGEILMPLALARDAPIRPVDSEHSAVWQCLAGAPPAAVARLVLTASGGPFRSLGADELARVTVDQTLAHPTWAMGGKITVDSASLMNKGLEVIEARWLFDVRFDRIEVVVHPESIVHSLVEFVDGSMLAQLGLPDMRLPIQYALTYPERLPSPCPRLSLVQTAALHFEAPDLARFPALALARQAGEAGGTYPTALSAADEVAVEAFLAGRLRFVDIPAVVADVLAAHEVVGPLSLELIAEADAWARRSARNAVERRSAPSC</sequence>
<dbReference type="NCBIfam" id="NF009114">
    <property type="entry name" value="PRK12464.1"/>
    <property type="match status" value="1"/>
</dbReference>
<feature type="binding site" evidence="9">
    <location>
        <position position="62"/>
    </location>
    <ligand>
        <name>NADPH</name>
        <dbReference type="ChEBI" id="CHEBI:57783"/>
    </ligand>
</feature>
<comment type="function">
    <text evidence="9">Catalyzes the NADPH-dependent rearrangement and reduction of 1-deoxy-D-xylulose-5-phosphate (DXP) to 2-C-methyl-D-erythritol 4-phosphate (MEP).</text>
</comment>
<comment type="cofactor">
    <cofactor evidence="9">
        <name>Mg(2+)</name>
        <dbReference type="ChEBI" id="CHEBI:18420"/>
    </cofactor>
    <cofactor evidence="9">
        <name>Mn(2+)</name>
        <dbReference type="ChEBI" id="CHEBI:29035"/>
    </cofactor>
</comment>
<comment type="caution">
    <text evidence="9">Lacks conserved residue(s) required for the propagation of feature annotation.</text>
</comment>
<dbReference type="NCBIfam" id="TIGR00243">
    <property type="entry name" value="Dxr"/>
    <property type="match status" value="1"/>
</dbReference>
<dbReference type="InterPro" id="IPR036291">
    <property type="entry name" value="NAD(P)-bd_dom_sf"/>
</dbReference>
<feature type="binding site" evidence="9">
    <location>
        <position position="168"/>
    </location>
    <ligand>
        <name>Mn(2+)</name>
        <dbReference type="ChEBI" id="CHEBI:29035"/>
    </ligand>
</feature>
<protein>
    <recommendedName>
        <fullName evidence="9">1-deoxy-D-xylulose 5-phosphate reductoisomerase</fullName>
        <shortName evidence="9">DXP reductoisomerase</shortName>
        <ecNumber evidence="9">1.1.1.267</ecNumber>
    </recommendedName>
    <alternativeName>
        <fullName evidence="9">1-deoxyxylulose-5-phosphate reductoisomerase</fullName>
    </alternativeName>
    <alternativeName>
        <fullName evidence="9">2-C-methyl-D-erythritol 4-phosphate synthase</fullName>
    </alternativeName>
</protein>
<organism evidence="13">
    <name type="scientific">uncultured Thermomicrobiales bacterium</name>
    <dbReference type="NCBI Taxonomy" id="1645740"/>
    <lineage>
        <taxon>Bacteria</taxon>
        <taxon>Pseudomonadati</taxon>
        <taxon>Thermomicrobiota</taxon>
        <taxon>Thermomicrobia</taxon>
        <taxon>Thermomicrobiales</taxon>
        <taxon>environmental samples</taxon>
    </lineage>
</organism>
<proteinExistence type="inferred from homology"/>
<name>A0A6J4VLD0_9BACT</name>
<dbReference type="PANTHER" id="PTHR30525:SF0">
    <property type="entry name" value="1-DEOXY-D-XYLULOSE 5-PHOSPHATE REDUCTOISOMERASE, CHLOROPLASTIC"/>
    <property type="match status" value="1"/>
</dbReference>
<dbReference type="AlphaFoldDB" id="A0A6J4VLD0"/>
<gene>
    <name evidence="9" type="primary">dxr</name>
    <name evidence="13" type="ORF">AVDCRST_MAG59-4563</name>
</gene>
<dbReference type="InterPro" id="IPR013644">
    <property type="entry name" value="DXP_reductoisomerase_C"/>
</dbReference>
<feature type="binding site" evidence="9">
    <location>
        <position position="35"/>
    </location>
    <ligand>
        <name>NADPH</name>
        <dbReference type="ChEBI" id="CHEBI:57783"/>
    </ligand>
</feature>
<feature type="binding site" evidence="9">
    <location>
        <position position="141"/>
    </location>
    <ligand>
        <name>1-deoxy-D-xylulose 5-phosphate</name>
        <dbReference type="ChEBI" id="CHEBI:57792"/>
    </ligand>
</feature>
<feature type="binding site" evidence="9">
    <location>
        <position position="166"/>
    </location>
    <ligand>
        <name>Mn(2+)</name>
        <dbReference type="ChEBI" id="CHEBI:29035"/>
    </ligand>
</feature>
<dbReference type="SUPFAM" id="SSF55347">
    <property type="entry name" value="Glyceraldehyde-3-phosphate dehydrogenase-like, C-terminal domain"/>
    <property type="match status" value="1"/>
</dbReference>
<dbReference type="SUPFAM" id="SSF51735">
    <property type="entry name" value="NAD(P)-binding Rossmann-fold domains"/>
    <property type="match status" value="1"/>
</dbReference>
<feature type="binding site" evidence="9">
    <location>
        <position position="234"/>
    </location>
    <ligand>
        <name>1-deoxy-D-xylulose 5-phosphate</name>
        <dbReference type="ChEBI" id="CHEBI:57792"/>
    </ligand>
</feature>